<keyword evidence="1" id="KW-0472">Membrane</keyword>
<keyword evidence="1" id="KW-1133">Transmembrane helix</keyword>
<evidence type="ECO:0000313" key="3">
    <source>
        <dbReference type="Proteomes" id="UP000282656"/>
    </source>
</evidence>
<dbReference type="EMBL" id="RAWM01000122">
    <property type="protein sequence ID" value="RKH61820.1"/>
    <property type="molecule type" value="Genomic_DNA"/>
</dbReference>
<evidence type="ECO:0000256" key="1">
    <source>
        <dbReference type="SAM" id="Phobius"/>
    </source>
</evidence>
<feature type="transmembrane region" description="Helical" evidence="1">
    <location>
        <begin position="28"/>
        <end position="48"/>
    </location>
</feature>
<dbReference type="AlphaFoldDB" id="A0A3A8Q4H1"/>
<proteinExistence type="predicted"/>
<organism evidence="2 3">
    <name type="scientific">Corallococcus interemptor</name>
    <dbReference type="NCBI Taxonomy" id="2316720"/>
    <lineage>
        <taxon>Bacteria</taxon>
        <taxon>Pseudomonadati</taxon>
        <taxon>Myxococcota</taxon>
        <taxon>Myxococcia</taxon>
        <taxon>Myxococcales</taxon>
        <taxon>Cystobacterineae</taxon>
        <taxon>Myxococcaceae</taxon>
        <taxon>Corallococcus</taxon>
    </lineage>
</organism>
<accession>A0A3A8Q4H1</accession>
<gene>
    <name evidence="2" type="ORF">D7X96_30965</name>
</gene>
<comment type="caution">
    <text evidence="2">The sequence shown here is derived from an EMBL/GenBank/DDBJ whole genome shotgun (WGS) entry which is preliminary data.</text>
</comment>
<keyword evidence="1" id="KW-0812">Transmembrane</keyword>
<keyword evidence="3" id="KW-1185">Reference proteome</keyword>
<reference evidence="3" key="1">
    <citation type="submission" date="2018-09" db="EMBL/GenBank/DDBJ databases">
        <authorList>
            <person name="Livingstone P.G."/>
            <person name="Whitworth D.E."/>
        </authorList>
    </citation>
    <scope>NUCLEOTIDE SEQUENCE [LARGE SCALE GENOMIC DNA]</scope>
    <source>
        <strain evidence="3">AB047A</strain>
    </source>
</reference>
<name>A0A3A8Q4H1_9BACT</name>
<dbReference type="Proteomes" id="UP000282656">
    <property type="component" value="Unassembled WGS sequence"/>
</dbReference>
<evidence type="ECO:0000313" key="2">
    <source>
        <dbReference type="EMBL" id="RKH61820.1"/>
    </source>
</evidence>
<protein>
    <submittedName>
        <fullName evidence="2">Uncharacterized protein</fullName>
    </submittedName>
</protein>
<dbReference type="OrthoDB" id="5377933at2"/>
<sequence length="529" mass="57189">MPLLVPGVEAAAPRPPHRRRRRARGQSMVLACLAFLVLALMVMLSFNLSHALRQKINLQQHSDTMAYSMAVLEARALNYYAVSNRAIAASFVAMTSMHAYMSTASLTYGMLTASKNNFYVIMGMEFLECFACWPPCIQHCKDAIEALKVANKYSKKAKTYADNIKDLDGPFEDTTKHLQRLIHAVNGSQIATHAKVVAAVTSGTSSGLKELTEWNAKGASNIAGAVGGMNANEFNCVVDGMPCMGGEPNAKQVAVQKTMTEIANASRPGWPATRDAGALIFPLTLHPTFLQELMSDIPGEGVHIPNPMNMKSAASIGKGKKDWNPVGGVGIQGTTVVSREEGGFMMNQWRHGFGPYMPFDAEVYSDESGGGHSPSQGHKDKHEFKQVASKALLSCIPQSNCFMKFRGNPKADADYGQARVYSYVTKSLRSGNLQQAPWELTSSATLNFTHGEQGTGTLTLAADEGAAVSKALVYYHRLGQGGWQEQPNLFNPFWRAKLHPFKAEEVAKVLGAAGNADAAQIAVAKDLAL</sequence>